<dbReference type="InterPro" id="IPR051083">
    <property type="entry name" value="GrpII_Intron_Splice-Mob/Def"/>
</dbReference>
<sequence length="154" mass="17389">MLTASQSRITKAVKKRKWYLVKRLQYLLTNSFYAKLFAVKSVTQNKGKRTAGIDGAKWITPNSRMNAALKLSDKRYKAKPLRRVYIPKPGSTKKRPLSIPTMYDRAMQALHALSLSPVAEATADPRSFGFRKYRNAQDAAQYAFICLSGKNSAK</sequence>
<dbReference type="InterPro" id="IPR043502">
    <property type="entry name" value="DNA/RNA_pol_sf"/>
</dbReference>
<reference evidence="2" key="1">
    <citation type="submission" date="2020-06" db="EMBL/GenBank/DDBJ databases">
        <title>Unique genomic features of the anaerobic methanotrophic archaea.</title>
        <authorList>
            <person name="Chadwick G.L."/>
            <person name="Skennerton C.T."/>
            <person name="Laso-Perez R."/>
            <person name="Leu A.O."/>
            <person name="Speth D.R."/>
            <person name="Yu H."/>
            <person name="Morgan-Lang C."/>
            <person name="Hatzenpichler R."/>
            <person name="Goudeau D."/>
            <person name="Malmstrom R."/>
            <person name="Brazelton W.J."/>
            <person name="Woyke T."/>
            <person name="Hallam S.J."/>
            <person name="Tyson G.W."/>
            <person name="Wegener G."/>
            <person name="Boetius A."/>
            <person name="Orphan V."/>
        </authorList>
    </citation>
    <scope>NUCLEOTIDE SEQUENCE</scope>
</reference>
<dbReference type="AlphaFoldDB" id="A0A7G9YPZ1"/>
<evidence type="ECO:0000259" key="1">
    <source>
        <dbReference type="Pfam" id="PF13655"/>
    </source>
</evidence>
<protein>
    <recommendedName>
        <fullName evidence="1">Reverse transcriptase N-terminal domain-containing protein</fullName>
    </recommendedName>
</protein>
<dbReference type="PANTHER" id="PTHR34047:SF8">
    <property type="entry name" value="PROTEIN YKFC"/>
    <property type="match status" value="1"/>
</dbReference>
<gene>
    <name evidence="2" type="ORF">NEPELPOK_00026</name>
</gene>
<accession>A0A7G9YPZ1</accession>
<organism evidence="2">
    <name type="scientific">Candidatus Methanogaster sp. ANME-2c ERB4</name>
    <dbReference type="NCBI Taxonomy" id="2759911"/>
    <lineage>
        <taxon>Archaea</taxon>
        <taxon>Methanobacteriati</taxon>
        <taxon>Methanobacteriota</taxon>
        <taxon>Stenosarchaea group</taxon>
        <taxon>Methanomicrobia</taxon>
        <taxon>Methanosarcinales</taxon>
        <taxon>ANME-2 cluster</taxon>
        <taxon>Candidatus Methanogasteraceae</taxon>
        <taxon>Candidatus Methanogaster</taxon>
    </lineage>
</organism>
<evidence type="ECO:0000313" key="2">
    <source>
        <dbReference type="EMBL" id="QNO50075.1"/>
    </source>
</evidence>
<dbReference type="PANTHER" id="PTHR34047">
    <property type="entry name" value="NUCLEAR INTRON MATURASE 1, MITOCHONDRIAL-RELATED"/>
    <property type="match status" value="1"/>
</dbReference>
<proteinExistence type="predicted"/>
<feature type="domain" description="Reverse transcriptase N-terminal" evidence="1">
    <location>
        <begin position="6"/>
        <end position="71"/>
    </location>
</feature>
<dbReference type="SUPFAM" id="SSF56672">
    <property type="entry name" value="DNA/RNA polymerases"/>
    <property type="match status" value="1"/>
</dbReference>
<dbReference type="Pfam" id="PF13655">
    <property type="entry name" value="RVT_N"/>
    <property type="match status" value="1"/>
</dbReference>
<name>A0A7G9YPZ1_9EURY</name>
<dbReference type="EMBL" id="MT631404">
    <property type="protein sequence ID" value="QNO50075.1"/>
    <property type="molecule type" value="Genomic_DNA"/>
</dbReference>
<dbReference type="InterPro" id="IPR025960">
    <property type="entry name" value="RVT_N"/>
</dbReference>